<feature type="compositionally biased region" description="Acidic residues" evidence="1">
    <location>
        <begin position="66"/>
        <end position="90"/>
    </location>
</feature>
<reference evidence="3 4" key="1">
    <citation type="journal article" date="2014" name="BMC Genomics">
        <title>Genome sequencing of four Aureobasidium pullulans varieties: biotechnological potential, stress tolerance, and description of new species.</title>
        <authorList>
            <person name="Gostin Ar C."/>
            <person name="Ohm R.A."/>
            <person name="Kogej T."/>
            <person name="Sonjak S."/>
            <person name="Turk M."/>
            <person name="Zajc J."/>
            <person name="Zalar P."/>
            <person name="Grube M."/>
            <person name="Sun H."/>
            <person name="Han J."/>
            <person name="Sharma A."/>
            <person name="Chiniquy J."/>
            <person name="Ngan C.Y."/>
            <person name="Lipzen A."/>
            <person name="Barry K."/>
            <person name="Grigoriev I.V."/>
            <person name="Gunde-Cimerman N."/>
        </authorList>
    </citation>
    <scope>NUCLEOTIDE SEQUENCE [LARGE SCALE GENOMIC DNA]</scope>
    <source>
        <strain evidence="3 4">CBS 147.97</strain>
    </source>
</reference>
<feature type="compositionally biased region" description="Low complexity" evidence="1">
    <location>
        <begin position="106"/>
        <end position="116"/>
    </location>
</feature>
<dbReference type="Proteomes" id="UP000027730">
    <property type="component" value="Unassembled WGS sequence"/>
</dbReference>
<feature type="compositionally biased region" description="Basic and acidic residues" evidence="1">
    <location>
        <begin position="215"/>
        <end position="236"/>
    </location>
</feature>
<dbReference type="GO" id="GO:0005730">
    <property type="term" value="C:nucleolus"/>
    <property type="evidence" value="ECO:0007669"/>
    <property type="project" value="InterPro"/>
</dbReference>
<feature type="region of interest" description="Disordered" evidence="1">
    <location>
        <begin position="273"/>
        <end position="302"/>
    </location>
</feature>
<evidence type="ECO:0000259" key="2">
    <source>
        <dbReference type="Pfam" id="PF05022"/>
    </source>
</evidence>
<feature type="compositionally biased region" description="Acidic residues" evidence="1">
    <location>
        <begin position="151"/>
        <end position="165"/>
    </location>
</feature>
<feature type="region of interest" description="Disordered" evidence="1">
    <location>
        <begin position="371"/>
        <end position="395"/>
    </location>
</feature>
<dbReference type="PANTHER" id="PTHR23216">
    <property type="entry name" value="NUCLEOLAR AND COILED-BODY PHOSPHOPROTEIN 1"/>
    <property type="match status" value="1"/>
</dbReference>
<dbReference type="STRING" id="1043004.A0A074WET1"/>
<dbReference type="RefSeq" id="XP_013425976.1">
    <property type="nucleotide sequence ID" value="XM_013570522.1"/>
</dbReference>
<feature type="compositionally biased region" description="Basic residues" evidence="1">
    <location>
        <begin position="95"/>
        <end position="105"/>
    </location>
</feature>
<dbReference type="Pfam" id="PF05022">
    <property type="entry name" value="SRP40_C"/>
    <property type="match status" value="1"/>
</dbReference>
<dbReference type="PROSITE" id="PS50896">
    <property type="entry name" value="LISH"/>
    <property type="match status" value="1"/>
</dbReference>
<dbReference type="EMBL" id="KL584713">
    <property type="protein sequence ID" value="KEQ71585.1"/>
    <property type="molecule type" value="Genomic_DNA"/>
</dbReference>
<sequence length="395" mass="41005">MSASAPSPELLALVNDFLASNGFDKAAKALSKQAKDQSITLAANTNTTLTALFDARPKEAAATADDSSDASDSSDDESSDSDSDSDSESEDEKKPVKKTATKTRKVTPPSSSSSDSESSEDEKPAVKKTKAAKKADTSSDSSSASSSSESESSDSSDSSDSDSSDSDSSSSSSSSGSDSDSSSSSSDSDSSSSSDSDSGDSESESEKKKKSAKAAKAEKPAKKEKADKKKEKKPAAKSESSSDSAASSVTLADAPAPLKAVVDTIMVPASSALGQAEGTAAPSNDAEEHMHPSRKRKLGGAFGEAEQQVAVLATDENIKRAKKENVPFSRIPKDQWVDPRLVSNAFVPYDYAQKAHEALIVTKGKAFTKAKNKGKRGSYRGGIIDQTPKGIQFED</sequence>
<dbReference type="InterPro" id="IPR007718">
    <property type="entry name" value="Srp40_C"/>
</dbReference>
<protein>
    <recommendedName>
        <fullName evidence="2">Srp40 C-terminal domain-containing protein</fullName>
    </recommendedName>
</protein>
<evidence type="ECO:0000256" key="1">
    <source>
        <dbReference type="SAM" id="MobiDB-lite"/>
    </source>
</evidence>
<dbReference type="HOGENOM" id="CLU_037040_1_0_1"/>
<feature type="compositionally biased region" description="Low complexity" evidence="1">
    <location>
        <begin position="166"/>
        <end position="196"/>
    </location>
</feature>
<keyword evidence="4" id="KW-1185">Reference proteome</keyword>
<feature type="compositionally biased region" description="Low complexity" evidence="1">
    <location>
        <begin position="237"/>
        <end position="248"/>
    </location>
</feature>
<gene>
    <name evidence="3" type="ORF">M436DRAFT_74013</name>
</gene>
<dbReference type="AlphaFoldDB" id="A0A074WET1"/>
<evidence type="ECO:0000313" key="4">
    <source>
        <dbReference type="Proteomes" id="UP000027730"/>
    </source>
</evidence>
<feature type="compositionally biased region" description="Low complexity" evidence="1">
    <location>
        <begin position="138"/>
        <end position="150"/>
    </location>
</feature>
<dbReference type="OrthoDB" id="5599646at2759"/>
<dbReference type="GeneID" id="25415401"/>
<evidence type="ECO:0000313" key="3">
    <source>
        <dbReference type="EMBL" id="KEQ71585.1"/>
    </source>
</evidence>
<proteinExistence type="predicted"/>
<organism evidence="3 4">
    <name type="scientific">Aureobasidium namibiae CBS 147.97</name>
    <dbReference type="NCBI Taxonomy" id="1043004"/>
    <lineage>
        <taxon>Eukaryota</taxon>
        <taxon>Fungi</taxon>
        <taxon>Dikarya</taxon>
        <taxon>Ascomycota</taxon>
        <taxon>Pezizomycotina</taxon>
        <taxon>Dothideomycetes</taxon>
        <taxon>Dothideomycetidae</taxon>
        <taxon>Dothideales</taxon>
        <taxon>Saccotheciaceae</taxon>
        <taxon>Aureobasidium</taxon>
    </lineage>
</organism>
<dbReference type="GO" id="GO:0005654">
    <property type="term" value="C:nucleoplasm"/>
    <property type="evidence" value="ECO:0007669"/>
    <property type="project" value="TreeGrafter"/>
</dbReference>
<dbReference type="PANTHER" id="PTHR23216:SF1">
    <property type="entry name" value="NUCLEOLAR AND COILED-BODY PHOSPHOPROTEIN 1"/>
    <property type="match status" value="1"/>
</dbReference>
<dbReference type="InterPro" id="IPR006594">
    <property type="entry name" value="LisH"/>
</dbReference>
<feature type="region of interest" description="Disordered" evidence="1">
    <location>
        <begin position="58"/>
        <end position="254"/>
    </location>
</feature>
<dbReference type="InterPro" id="IPR039191">
    <property type="entry name" value="Nopp140-like"/>
</dbReference>
<feature type="domain" description="Srp40 C-terminal" evidence="2">
    <location>
        <begin position="327"/>
        <end position="393"/>
    </location>
</feature>
<name>A0A074WET1_9PEZI</name>
<accession>A0A074WET1</accession>